<dbReference type="Gene3D" id="3.40.50.1110">
    <property type="entry name" value="SGNH hydrolase"/>
    <property type="match status" value="1"/>
</dbReference>
<gene>
    <name evidence="3" type="ORF">CQW49_02760</name>
</gene>
<dbReference type="STRING" id="595536.GCA_000178815_00397"/>
<dbReference type="SUPFAM" id="SSF52266">
    <property type="entry name" value="SGNH hydrolase"/>
    <property type="match status" value="1"/>
</dbReference>
<evidence type="ECO:0000256" key="2">
    <source>
        <dbReference type="SAM" id="SignalP"/>
    </source>
</evidence>
<accession>A0A2D2CW93</accession>
<feature type="signal peptide" evidence="2">
    <location>
        <begin position="1"/>
        <end position="31"/>
    </location>
</feature>
<dbReference type="Pfam" id="PF04311">
    <property type="entry name" value="DUF459"/>
    <property type="match status" value="1"/>
</dbReference>
<dbReference type="InterPro" id="IPR051532">
    <property type="entry name" value="Ester_Hydrolysis_Enzymes"/>
</dbReference>
<dbReference type="InterPro" id="IPR007407">
    <property type="entry name" value="DUF459"/>
</dbReference>
<dbReference type="PANTHER" id="PTHR30383">
    <property type="entry name" value="THIOESTERASE 1/PROTEASE 1/LYSOPHOSPHOLIPASE L1"/>
    <property type="match status" value="1"/>
</dbReference>
<keyword evidence="4" id="KW-1185">Reference proteome</keyword>
<feature type="chain" id="PRO_5013581719" evidence="2">
    <location>
        <begin position="32"/>
        <end position="436"/>
    </location>
</feature>
<dbReference type="Proteomes" id="UP000230709">
    <property type="component" value="Chromosome"/>
</dbReference>
<keyword evidence="2" id="KW-0732">Signal</keyword>
<evidence type="ECO:0000313" key="3">
    <source>
        <dbReference type="EMBL" id="ATQ66929.1"/>
    </source>
</evidence>
<feature type="region of interest" description="Disordered" evidence="1">
    <location>
        <begin position="306"/>
        <end position="335"/>
    </location>
</feature>
<dbReference type="RefSeq" id="WP_051418607.1">
    <property type="nucleotide sequence ID" value="NZ_ADVE02000001.1"/>
</dbReference>
<reference evidence="4" key="1">
    <citation type="submission" date="2017-10" db="EMBL/GenBank/DDBJ databases">
        <title>Completed PacBio SMRT sequence of Methylosinus trichosporium OB3b reveals presence of a third large plasmid.</title>
        <authorList>
            <person name="Charles T.C."/>
            <person name="Lynch M.D.J."/>
            <person name="Heil J.R."/>
            <person name="Cheng J."/>
        </authorList>
    </citation>
    <scope>NUCLEOTIDE SEQUENCE [LARGE SCALE GENOMIC DNA]</scope>
    <source>
        <strain evidence="4">OB3b</strain>
    </source>
</reference>
<sequence>MRSPLSLFLRRLGPLLALAALVLGAAEPARAQDPFGDFLQGIFGGGQAPRQARRPPAESPRMRRLVPHREYGAPAYWRGQTRSAKKVKPQAPTDPNAPVFQVAVFGDTLAQQLADGLDEAYAERPEVRILHRGKESSGLVRDDFFDWPKAVREIVAGGEKIDLAVVMIGSNDRQTLHEDGQNYEPLSPPWRQRYAARIDAIRAAFREKNIPLVWVGLPVTKNEHFSADMAKLNEIYRDRATLDRAPFIDIWEAFADERNQYQAFGPDINGRIVKLRAGDGVHFTDVGARKVAHFVEGEVKRAMEAAHQPAAPQPAPEAAAPPAGEAALPMEEGPPMAAEPVPQIVAPGAPVPVAAPTLPERPAIGPVQPLTAAAAADGDLARRSRRPASPAADPHGSAARALVDHIYVEGGDQPTHPGRADDFSWPKGGAKATEPN</sequence>
<organism evidence="3 4">
    <name type="scientific">Methylosinus trichosporium (strain ATCC 35070 / NCIMB 11131 / UNIQEM 75 / OB3b)</name>
    <dbReference type="NCBI Taxonomy" id="595536"/>
    <lineage>
        <taxon>Bacteria</taxon>
        <taxon>Pseudomonadati</taxon>
        <taxon>Pseudomonadota</taxon>
        <taxon>Alphaproteobacteria</taxon>
        <taxon>Hyphomicrobiales</taxon>
        <taxon>Methylocystaceae</taxon>
        <taxon>Methylosinus</taxon>
    </lineage>
</organism>
<dbReference type="KEGG" id="mtw:CQW49_02760"/>
<protein>
    <submittedName>
        <fullName evidence="3">DUF459 domain-containing protein</fullName>
    </submittedName>
</protein>
<dbReference type="EMBL" id="CP023737">
    <property type="protein sequence ID" value="ATQ66929.1"/>
    <property type="molecule type" value="Genomic_DNA"/>
</dbReference>
<evidence type="ECO:0000313" key="4">
    <source>
        <dbReference type="Proteomes" id="UP000230709"/>
    </source>
</evidence>
<name>A0A2D2CW93_METT3</name>
<evidence type="ECO:0000256" key="1">
    <source>
        <dbReference type="SAM" id="MobiDB-lite"/>
    </source>
</evidence>
<dbReference type="CDD" id="cd01829">
    <property type="entry name" value="SGNH_hydrolase_peri2"/>
    <property type="match status" value="1"/>
</dbReference>
<dbReference type="AlphaFoldDB" id="A0A2D2CW93"/>
<feature type="region of interest" description="Disordered" evidence="1">
    <location>
        <begin position="374"/>
        <end position="436"/>
    </location>
</feature>
<dbReference type="InterPro" id="IPR036514">
    <property type="entry name" value="SGNH_hydro_sf"/>
</dbReference>
<dbReference type="GO" id="GO:0016788">
    <property type="term" value="F:hydrolase activity, acting on ester bonds"/>
    <property type="evidence" value="ECO:0007669"/>
    <property type="project" value="UniProtKB-ARBA"/>
</dbReference>
<proteinExistence type="predicted"/>